<sequence length="236" mass="26674">MDVYDLTRKKRPTHLTLGQSASSESATTLGMLNATPMQPNSTIRAHRIPDVVSGPPNRDHWKLIQQLPYNQPDADSLQCASPDCQTAFGLFERRHHCRKCGDIFCSAHCSNYFRLDHASQFHLRGLLSRGCDACAGDYKQWQDAMVRTKSRQVKKEEPKTEERVKRRTLIMTQQPQAMEGVTELGRDDIVQSDQSSSSSPTTPRPRGIAIRHTANNEHAPLHPILSVPADWQWSTF</sequence>
<dbReference type="InterPro" id="IPR013083">
    <property type="entry name" value="Znf_RING/FYVE/PHD"/>
</dbReference>
<dbReference type="Pfam" id="PF01363">
    <property type="entry name" value="FYVE"/>
    <property type="match status" value="1"/>
</dbReference>
<evidence type="ECO:0000256" key="2">
    <source>
        <dbReference type="ARBA" id="ARBA00022771"/>
    </source>
</evidence>
<protein>
    <recommendedName>
        <fullName evidence="5">FYVE-type domain-containing protein</fullName>
    </recommendedName>
</protein>
<dbReference type="RefSeq" id="XP_018297851.1">
    <property type="nucleotide sequence ID" value="XM_018430288.1"/>
</dbReference>
<evidence type="ECO:0000313" key="6">
    <source>
        <dbReference type="EMBL" id="OAD79811.1"/>
    </source>
</evidence>
<organism evidence="6 7">
    <name type="scientific">Phycomyces blakesleeanus (strain ATCC 8743b / DSM 1359 / FGSC 10004 / NBRC 33097 / NRRL 1555)</name>
    <dbReference type="NCBI Taxonomy" id="763407"/>
    <lineage>
        <taxon>Eukaryota</taxon>
        <taxon>Fungi</taxon>
        <taxon>Fungi incertae sedis</taxon>
        <taxon>Mucoromycota</taxon>
        <taxon>Mucoromycotina</taxon>
        <taxon>Mucoromycetes</taxon>
        <taxon>Mucorales</taxon>
        <taxon>Phycomycetaceae</taxon>
        <taxon>Phycomyces</taxon>
    </lineage>
</organism>
<keyword evidence="3" id="KW-0862">Zinc</keyword>
<dbReference type="Gene3D" id="3.30.40.10">
    <property type="entry name" value="Zinc/RING finger domain, C3HC4 (zinc finger)"/>
    <property type="match status" value="1"/>
</dbReference>
<feature type="domain" description="FYVE-type" evidence="5">
    <location>
        <begin position="84"/>
        <end position="139"/>
    </location>
</feature>
<dbReference type="InterPro" id="IPR000306">
    <property type="entry name" value="Znf_FYVE"/>
</dbReference>
<keyword evidence="7" id="KW-1185">Reference proteome</keyword>
<gene>
    <name evidence="6" type="ORF">PHYBLDRAFT_139831</name>
</gene>
<dbReference type="AlphaFoldDB" id="A0A167QJW0"/>
<dbReference type="InterPro" id="IPR052113">
    <property type="entry name" value="FYVE-type_Zinc_Finger"/>
</dbReference>
<dbReference type="CDD" id="cd15760">
    <property type="entry name" value="FYVE_scVPS27p_like"/>
    <property type="match status" value="1"/>
</dbReference>
<evidence type="ECO:0000259" key="5">
    <source>
        <dbReference type="PROSITE" id="PS50178"/>
    </source>
</evidence>
<dbReference type="GO" id="GO:0008270">
    <property type="term" value="F:zinc ion binding"/>
    <property type="evidence" value="ECO:0007669"/>
    <property type="project" value="UniProtKB-KW"/>
</dbReference>
<dbReference type="VEuPathDB" id="FungiDB:PHYBLDRAFT_139831"/>
<dbReference type="OrthoDB" id="10018316at2759"/>
<dbReference type="Proteomes" id="UP000077315">
    <property type="component" value="Unassembled WGS sequence"/>
</dbReference>
<evidence type="ECO:0000256" key="3">
    <source>
        <dbReference type="ARBA" id="ARBA00022833"/>
    </source>
</evidence>
<reference evidence="7" key="1">
    <citation type="submission" date="2015-06" db="EMBL/GenBank/DDBJ databases">
        <title>Expansion of signal transduction pathways in fungi by whole-genome duplication.</title>
        <authorList>
            <consortium name="DOE Joint Genome Institute"/>
            <person name="Corrochano L.M."/>
            <person name="Kuo A."/>
            <person name="Marcet-Houben M."/>
            <person name="Polaino S."/>
            <person name="Salamov A."/>
            <person name="Villalobos J.M."/>
            <person name="Alvarez M.I."/>
            <person name="Avalos J."/>
            <person name="Benito E.P."/>
            <person name="Benoit I."/>
            <person name="Burger G."/>
            <person name="Camino L.P."/>
            <person name="Canovas D."/>
            <person name="Cerda-Olmedo E."/>
            <person name="Cheng J.-F."/>
            <person name="Dominguez A."/>
            <person name="Elias M."/>
            <person name="Eslava A.P."/>
            <person name="Glaser F."/>
            <person name="Grimwood J."/>
            <person name="Gutierrez G."/>
            <person name="Heitman J."/>
            <person name="Henrissat B."/>
            <person name="Iturriaga E.A."/>
            <person name="Lang B.F."/>
            <person name="Lavin J.L."/>
            <person name="Lee S."/>
            <person name="Li W."/>
            <person name="Lindquist E."/>
            <person name="Lopez-Garcia S."/>
            <person name="Luque E.M."/>
            <person name="Marcos A.T."/>
            <person name="Martin J."/>
            <person name="McCluskey K."/>
            <person name="Medina H.R."/>
            <person name="Miralles-Duran A."/>
            <person name="Miyazaki A."/>
            <person name="Munoz-Torres E."/>
            <person name="Oguiza J.A."/>
            <person name="Ohm R."/>
            <person name="Olmedo M."/>
            <person name="Orejas M."/>
            <person name="Ortiz-Castellanos L."/>
            <person name="Pisabarro A.G."/>
            <person name="Rodriguez-Romero J."/>
            <person name="Ruiz-Herrera J."/>
            <person name="Ruiz-Vazquez R."/>
            <person name="Sanz C."/>
            <person name="Schackwitz W."/>
            <person name="Schmutz J."/>
            <person name="Shahriari M."/>
            <person name="Shelest E."/>
            <person name="Silva-Franco F."/>
            <person name="Soanes D."/>
            <person name="Syed K."/>
            <person name="Tagua V.G."/>
            <person name="Talbot N.J."/>
            <person name="Thon M."/>
            <person name="De vries R.P."/>
            <person name="Wiebenga A."/>
            <person name="Yadav J.S."/>
            <person name="Braun E.L."/>
            <person name="Baker S."/>
            <person name="Garre V."/>
            <person name="Horwitz B."/>
            <person name="Torres-Martinez S."/>
            <person name="Idnurm A."/>
            <person name="Herrera-Estrella A."/>
            <person name="Gabaldon T."/>
            <person name="Grigoriev I.V."/>
        </authorList>
    </citation>
    <scope>NUCLEOTIDE SEQUENCE [LARGE SCALE GENOMIC DNA]</scope>
    <source>
        <strain evidence="7">NRRL 1555(-)</strain>
    </source>
</reference>
<name>A0A167QJW0_PHYB8</name>
<evidence type="ECO:0000313" key="7">
    <source>
        <dbReference type="Proteomes" id="UP000077315"/>
    </source>
</evidence>
<dbReference type="SMART" id="SM00064">
    <property type="entry name" value="FYVE"/>
    <property type="match status" value="1"/>
</dbReference>
<dbReference type="InterPro" id="IPR011011">
    <property type="entry name" value="Znf_FYVE_PHD"/>
</dbReference>
<dbReference type="PANTHER" id="PTHR39490">
    <property type="entry name" value="ARRESTIN DOMAIN-CONTAINING PROTEIN D"/>
    <property type="match status" value="1"/>
</dbReference>
<dbReference type="EMBL" id="KV440972">
    <property type="protein sequence ID" value="OAD79811.1"/>
    <property type="molecule type" value="Genomic_DNA"/>
</dbReference>
<dbReference type="GeneID" id="28991194"/>
<dbReference type="PROSITE" id="PS50178">
    <property type="entry name" value="ZF_FYVE"/>
    <property type="match status" value="1"/>
</dbReference>
<dbReference type="InterPro" id="IPR017455">
    <property type="entry name" value="Znf_FYVE-rel"/>
</dbReference>
<evidence type="ECO:0000256" key="4">
    <source>
        <dbReference type="PROSITE-ProRule" id="PRU00091"/>
    </source>
</evidence>
<dbReference type="FunCoup" id="A0A167QJW0">
    <property type="interactions" value="24"/>
</dbReference>
<dbReference type="SUPFAM" id="SSF57903">
    <property type="entry name" value="FYVE/PHD zinc finger"/>
    <property type="match status" value="1"/>
</dbReference>
<proteinExistence type="predicted"/>
<dbReference type="PANTHER" id="PTHR39490:SF13">
    <property type="entry name" value="FYVE-TYPE DOMAIN-CONTAINING PROTEIN"/>
    <property type="match status" value="1"/>
</dbReference>
<keyword evidence="1" id="KW-0479">Metal-binding</keyword>
<keyword evidence="2 4" id="KW-0863">Zinc-finger</keyword>
<accession>A0A167QJW0</accession>
<dbReference type="InParanoid" id="A0A167QJW0"/>
<dbReference type="STRING" id="763407.A0A167QJW0"/>
<evidence type="ECO:0000256" key="1">
    <source>
        <dbReference type="ARBA" id="ARBA00022723"/>
    </source>
</evidence>